<dbReference type="RefSeq" id="NP_001191590.1">
    <property type="nucleotide sequence ID" value="NM_001204661.1"/>
</dbReference>
<accession>Q5MAR5</accession>
<dbReference type="GO" id="GO:0007218">
    <property type="term" value="P:neuropeptide signaling pathway"/>
    <property type="evidence" value="ECO:0007669"/>
    <property type="project" value="UniProtKB-KW"/>
</dbReference>
<dbReference type="EMBL" id="AY842442">
    <property type="protein sequence ID" value="AAW30458.1"/>
    <property type="molecule type" value="mRNA"/>
</dbReference>
<feature type="chain" id="PRO_5004259708" evidence="2 5">
    <location>
        <begin position="25"/>
        <end position="352"/>
    </location>
</feature>
<organism evidence="3">
    <name type="scientific">Aplysia californica</name>
    <name type="common">California sea hare</name>
    <dbReference type="NCBI Taxonomy" id="6500"/>
    <lineage>
        <taxon>Eukaryota</taxon>
        <taxon>Metazoa</taxon>
        <taxon>Spiralia</taxon>
        <taxon>Lophotrochozoa</taxon>
        <taxon>Mollusca</taxon>
        <taxon>Gastropoda</taxon>
        <taxon>Heterobranchia</taxon>
        <taxon>Euthyneura</taxon>
        <taxon>Tectipleura</taxon>
        <taxon>Aplysiida</taxon>
        <taxon>Aplysioidea</taxon>
        <taxon>Aplysiidae</taxon>
        <taxon>Aplysia</taxon>
    </lineage>
</organism>
<gene>
    <name evidence="5" type="primary">LOC100533371</name>
</gene>
<dbReference type="GeneID" id="100533371"/>
<dbReference type="AlphaFoldDB" id="Q5MAR5"/>
<evidence type="ECO:0000256" key="2">
    <source>
        <dbReference type="SAM" id="SignalP"/>
    </source>
</evidence>
<reference evidence="5" key="2">
    <citation type="submission" date="2025-05" db="UniProtKB">
        <authorList>
            <consortium name="RefSeq"/>
        </authorList>
    </citation>
    <scope>IDENTIFICATION</scope>
</reference>
<name>Q5MAR5_APLCA</name>
<evidence type="ECO:0000313" key="3">
    <source>
        <dbReference type="EMBL" id="AAW30458.1"/>
    </source>
</evidence>
<keyword evidence="2 5" id="KW-0732">Signal</keyword>
<feature type="region of interest" description="Disordered" evidence="1">
    <location>
        <begin position="24"/>
        <end position="158"/>
    </location>
</feature>
<protein>
    <submittedName>
        <fullName evidence="3 5">Fulicin-like neuropeptide</fullName>
    </submittedName>
</protein>
<feature type="signal peptide" evidence="2 5">
    <location>
        <begin position="1"/>
        <end position="24"/>
    </location>
</feature>
<keyword evidence="4" id="KW-1185">Reference proteome</keyword>
<feature type="compositionally biased region" description="Basic and acidic residues" evidence="1">
    <location>
        <begin position="137"/>
        <end position="151"/>
    </location>
</feature>
<sequence>MCTRPGLAALLVLMTSCASSFSRADTTKTGHLKRPTRSSDQFFDRSDTEPLQPPNSDQYLSSLKNKGQFSNEQYPGEYFDGSGFNAEEEERPLHQGDGDSVSLLGDSPPSPAMSKRFTEFLGKRVPLANSGMPGPVEEPHKETVEDSHRSEGLSPSERSYRDMAEKLALLLRSDAKRQWEFVGKRPYDFVGKRYDFVGKRYDFVGKRYDFLGKRNPYEFIGKRYDFVGKRRPYDFLGKKSYDFLGKRYDFLGKRNPYEFVGKRTPAMVHEGVISHNLDGEGQKLAIPSSDAHTADRRYAEFLGKRSEESGQAALTDSARLAALLSNTGLRKRLSRMLLNGQLAEQYPEFIGK</sequence>
<feature type="compositionally biased region" description="Polar residues" evidence="1">
    <location>
        <begin position="54"/>
        <end position="73"/>
    </location>
</feature>
<evidence type="ECO:0000256" key="1">
    <source>
        <dbReference type="SAM" id="MobiDB-lite"/>
    </source>
</evidence>
<proteinExistence type="evidence at transcript level"/>
<evidence type="ECO:0000313" key="4">
    <source>
        <dbReference type="Proteomes" id="UP000694888"/>
    </source>
</evidence>
<dbReference type="PROSITE" id="PS51257">
    <property type="entry name" value="PROKAR_LIPOPROTEIN"/>
    <property type="match status" value="1"/>
</dbReference>
<dbReference type="OrthoDB" id="6160412at2759"/>
<keyword evidence="3" id="KW-0527">Neuropeptide</keyword>
<reference evidence="3 5" key="1">
    <citation type="journal article" date="2006" name="Cell">
        <title>Neuronal transcriptome of Aplysia: neuronal compartments and circuitry.</title>
        <authorList>
            <person name="Moroz L.L."/>
            <person name="Edwards J.R."/>
            <person name="Puthanveettil S.V."/>
            <person name="Kohn A.B."/>
            <person name="Ha T."/>
            <person name="Heyland A."/>
            <person name="Knudsen B."/>
            <person name="Sahni A."/>
            <person name="Yu F."/>
            <person name="Liu L."/>
            <person name="Jezzini S."/>
            <person name="Lovell P."/>
            <person name="Iannucculli W."/>
            <person name="Chen M."/>
            <person name="Nguyen T."/>
            <person name="Sheng H."/>
            <person name="Shaw R."/>
            <person name="Kalachikov S."/>
            <person name="Panchin Y.V."/>
            <person name="Farmerie W."/>
            <person name="Russo J.J."/>
            <person name="Ju J."/>
            <person name="Kandel E.R."/>
        </authorList>
    </citation>
    <scope>NUCLEOTIDE SEQUENCE</scope>
</reference>
<evidence type="ECO:0000313" key="5">
    <source>
        <dbReference type="RefSeq" id="NP_001191590.1"/>
    </source>
</evidence>
<dbReference type="Proteomes" id="UP000694888">
    <property type="component" value="Unplaced"/>
</dbReference>